<evidence type="ECO:0000256" key="1">
    <source>
        <dbReference type="HAMAP-Rule" id="MF_00775"/>
    </source>
</evidence>
<name>A0A7X1HZG2_9ACTN</name>
<dbReference type="Pfam" id="PF11578">
    <property type="entry name" value="DUF3237"/>
    <property type="match status" value="1"/>
</dbReference>
<dbReference type="OrthoDB" id="3368702at2"/>
<dbReference type="AlphaFoldDB" id="A0A7X1HZG2"/>
<dbReference type="HAMAP" id="MF_00775">
    <property type="entry name" value="UPF0311"/>
    <property type="match status" value="1"/>
</dbReference>
<dbReference type="Gene3D" id="2.40.160.20">
    <property type="match status" value="1"/>
</dbReference>
<proteinExistence type="inferred from homology"/>
<evidence type="ECO:0000313" key="3">
    <source>
        <dbReference type="Proteomes" id="UP000517694"/>
    </source>
</evidence>
<gene>
    <name evidence="2" type="ORF">H1R13_10975</name>
</gene>
<dbReference type="EMBL" id="JACMHY010000003">
    <property type="protein sequence ID" value="MBC2865505.1"/>
    <property type="molecule type" value="Genomic_DNA"/>
</dbReference>
<protein>
    <recommendedName>
        <fullName evidence="1">UPF0311 protein H1R13_10975</fullName>
    </recommendedName>
</protein>
<keyword evidence="3" id="KW-1185">Reference proteome</keyword>
<dbReference type="Proteomes" id="UP000517694">
    <property type="component" value="Unassembled WGS sequence"/>
</dbReference>
<sequence>MAPTPPAAPPLTFFAHLSVHVDAPYDLGEAPDAHRRLVPLTGGRFDGPDVRGVVLPSGADHQVLRTATLTELDARYALETDRGERIAVHNTGIRAGSPEDIAALVRGERVAPERIYFRSVPRLTTAAPRLAWINERLFVAVGERRPDSVELDVFLLG</sequence>
<reference evidence="2 3" key="1">
    <citation type="submission" date="2020-08" db="EMBL/GenBank/DDBJ databases">
        <title>Whole-Genome Sequence of French Clinical Streptomyces mexicanus Strain Q0842.</title>
        <authorList>
            <person name="Boxberger M."/>
            <person name="La Scola B."/>
        </authorList>
    </citation>
    <scope>NUCLEOTIDE SEQUENCE [LARGE SCALE GENOMIC DNA]</scope>
    <source>
        <strain evidence="2 3">Marseille-Q0842</strain>
    </source>
</reference>
<accession>A0A7X1HZG2</accession>
<dbReference type="RefSeq" id="WP_159670965.1">
    <property type="nucleotide sequence ID" value="NZ_JACMHY010000003.1"/>
</dbReference>
<organism evidence="2 3">
    <name type="scientific">Streptomyces mexicanus</name>
    <dbReference type="NCBI Taxonomy" id="178566"/>
    <lineage>
        <taxon>Bacteria</taxon>
        <taxon>Bacillati</taxon>
        <taxon>Actinomycetota</taxon>
        <taxon>Actinomycetes</taxon>
        <taxon>Kitasatosporales</taxon>
        <taxon>Streptomycetaceae</taxon>
        <taxon>Streptomyces</taxon>
    </lineage>
</organism>
<dbReference type="PANTHER" id="PTHR37315:SF1">
    <property type="entry name" value="UPF0311 PROTEIN BLR7842"/>
    <property type="match status" value="1"/>
</dbReference>
<evidence type="ECO:0000313" key="2">
    <source>
        <dbReference type="EMBL" id="MBC2865505.1"/>
    </source>
</evidence>
<dbReference type="InterPro" id="IPR020915">
    <property type="entry name" value="UPF0311"/>
</dbReference>
<comment type="caution">
    <text evidence="2">The sequence shown here is derived from an EMBL/GenBank/DDBJ whole genome shotgun (WGS) entry which is preliminary data.</text>
</comment>
<dbReference type="PANTHER" id="PTHR37315">
    <property type="entry name" value="UPF0311 PROTEIN BLR7842"/>
    <property type="match status" value="1"/>
</dbReference>
<comment type="similarity">
    <text evidence="1">Belongs to the UPF0311 family.</text>
</comment>